<keyword evidence="4" id="KW-0378">Hydrolase</keyword>
<dbReference type="GO" id="GO:0008047">
    <property type="term" value="F:enzyme activator activity"/>
    <property type="evidence" value="ECO:0007669"/>
    <property type="project" value="InterPro"/>
</dbReference>
<evidence type="ECO:0000256" key="2">
    <source>
        <dbReference type="ARBA" id="ARBA00022670"/>
    </source>
</evidence>
<dbReference type="GO" id="GO:0004190">
    <property type="term" value="F:aspartic-type endopeptidase activity"/>
    <property type="evidence" value="ECO:0007669"/>
    <property type="project" value="UniProtKB-KW"/>
</dbReference>
<dbReference type="SUPFAM" id="SSF53163">
    <property type="entry name" value="HybD-like"/>
    <property type="match status" value="1"/>
</dbReference>
<organism evidence="5 6">
    <name type="scientific">Candidatus Mailhella merdigallinarum</name>
    <dbReference type="NCBI Taxonomy" id="2838658"/>
    <lineage>
        <taxon>Bacteria</taxon>
        <taxon>Pseudomonadati</taxon>
        <taxon>Thermodesulfobacteriota</taxon>
        <taxon>Desulfovibrionia</taxon>
        <taxon>Desulfovibrionales</taxon>
        <taxon>Desulfovibrionaceae</taxon>
        <taxon>Mailhella</taxon>
    </lineage>
</organism>
<dbReference type="AlphaFoldDB" id="A0A9D2HEL8"/>
<dbReference type="Proteomes" id="UP000824225">
    <property type="component" value="Unassembled WGS sequence"/>
</dbReference>
<comment type="similarity">
    <text evidence="1">Belongs to the peptidase A31 family.</text>
</comment>
<evidence type="ECO:0000313" key="6">
    <source>
        <dbReference type="Proteomes" id="UP000824225"/>
    </source>
</evidence>
<keyword evidence="3" id="KW-0064">Aspartyl protease</keyword>
<dbReference type="NCBIfam" id="NF045519">
    <property type="entry name" value="NiFeSe_H2_mat"/>
    <property type="match status" value="1"/>
</dbReference>
<dbReference type="PANTHER" id="PTHR30302:SF1">
    <property type="entry name" value="HYDROGENASE 2 MATURATION PROTEASE"/>
    <property type="match status" value="1"/>
</dbReference>
<sequence>MPKILVLGVGNLLLTDDGVGVHAVRELLRDSWPDDVTLLDGGTFTHDVFYLFKGYDKLLVLDIVHAGGKPGSLYRLTEEQLVHKESRRLSIHDIDLLDSLRMAEQLHGSRPEMVIVGMEPADYTSWNMELSSAARAAFPEFVELARREIRLMRGEE</sequence>
<evidence type="ECO:0000256" key="1">
    <source>
        <dbReference type="ARBA" id="ARBA00006814"/>
    </source>
</evidence>
<accession>A0A9D2HEL8</accession>
<reference evidence="5" key="1">
    <citation type="journal article" date="2021" name="PeerJ">
        <title>Extensive microbial diversity within the chicken gut microbiome revealed by metagenomics and culture.</title>
        <authorList>
            <person name="Gilroy R."/>
            <person name="Ravi A."/>
            <person name="Getino M."/>
            <person name="Pursley I."/>
            <person name="Horton D.L."/>
            <person name="Alikhan N.F."/>
            <person name="Baker D."/>
            <person name="Gharbi K."/>
            <person name="Hall N."/>
            <person name="Watson M."/>
            <person name="Adriaenssens E.M."/>
            <person name="Foster-Nyarko E."/>
            <person name="Jarju S."/>
            <person name="Secka A."/>
            <person name="Antonio M."/>
            <person name="Oren A."/>
            <person name="Chaudhuri R.R."/>
            <person name="La Ragione R."/>
            <person name="Hildebrand F."/>
            <person name="Pallen M.J."/>
        </authorList>
    </citation>
    <scope>NUCLEOTIDE SEQUENCE</scope>
    <source>
        <strain evidence="5">CHK186-16707</strain>
    </source>
</reference>
<evidence type="ECO:0000313" key="5">
    <source>
        <dbReference type="EMBL" id="HJA08997.1"/>
    </source>
</evidence>
<reference evidence="5" key="2">
    <citation type="submission" date="2021-04" db="EMBL/GenBank/DDBJ databases">
        <authorList>
            <person name="Gilroy R."/>
        </authorList>
    </citation>
    <scope>NUCLEOTIDE SEQUENCE</scope>
    <source>
        <strain evidence="5">CHK186-16707</strain>
    </source>
</reference>
<dbReference type="InterPro" id="IPR023430">
    <property type="entry name" value="Pept_HybD-like_dom_sf"/>
</dbReference>
<dbReference type="PANTHER" id="PTHR30302">
    <property type="entry name" value="HYDROGENASE 1 MATURATION PROTEASE"/>
    <property type="match status" value="1"/>
</dbReference>
<keyword evidence="2" id="KW-0645">Protease</keyword>
<dbReference type="CDD" id="cd06062">
    <property type="entry name" value="H2MP_MemB-H2up"/>
    <property type="match status" value="1"/>
</dbReference>
<protein>
    <submittedName>
        <fullName evidence="5">HyaD/HybD family hydrogenase maturation endopeptidase</fullName>
    </submittedName>
</protein>
<dbReference type="PRINTS" id="PR00446">
    <property type="entry name" value="HYDRGNUPTAKE"/>
</dbReference>
<dbReference type="InterPro" id="IPR000671">
    <property type="entry name" value="Peptidase_A31"/>
</dbReference>
<dbReference type="Pfam" id="PF01750">
    <property type="entry name" value="HycI"/>
    <property type="match status" value="1"/>
</dbReference>
<comment type="caution">
    <text evidence="5">The sequence shown here is derived from an EMBL/GenBank/DDBJ whole genome shotgun (WGS) entry which is preliminary data.</text>
</comment>
<dbReference type="GO" id="GO:0016485">
    <property type="term" value="P:protein processing"/>
    <property type="evidence" value="ECO:0007669"/>
    <property type="project" value="TreeGrafter"/>
</dbReference>
<dbReference type="Gene3D" id="3.40.50.1450">
    <property type="entry name" value="HybD-like"/>
    <property type="match status" value="1"/>
</dbReference>
<evidence type="ECO:0000256" key="3">
    <source>
        <dbReference type="ARBA" id="ARBA00022750"/>
    </source>
</evidence>
<dbReference type="EMBL" id="DXAN01000023">
    <property type="protein sequence ID" value="HJA08997.1"/>
    <property type="molecule type" value="Genomic_DNA"/>
</dbReference>
<evidence type="ECO:0000256" key="4">
    <source>
        <dbReference type="ARBA" id="ARBA00022801"/>
    </source>
</evidence>
<gene>
    <name evidence="5" type="ORF">H9962_07405</name>
</gene>
<name>A0A9D2HEL8_9BACT</name>
<proteinExistence type="inferred from homology"/>
<dbReference type="NCBIfam" id="TIGR00072">
    <property type="entry name" value="hydrog_prot"/>
    <property type="match status" value="1"/>
</dbReference>